<dbReference type="Proteomes" id="UP000054359">
    <property type="component" value="Unassembled WGS sequence"/>
</dbReference>
<dbReference type="OrthoDB" id="6471039at2759"/>
<organism evidence="1 2">
    <name type="scientific">Stegodyphus mimosarum</name>
    <name type="common">African social velvet spider</name>
    <dbReference type="NCBI Taxonomy" id="407821"/>
    <lineage>
        <taxon>Eukaryota</taxon>
        <taxon>Metazoa</taxon>
        <taxon>Ecdysozoa</taxon>
        <taxon>Arthropoda</taxon>
        <taxon>Chelicerata</taxon>
        <taxon>Arachnida</taxon>
        <taxon>Araneae</taxon>
        <taxon>Araneomorphae</taxon>
        <taxon>Entelegynae</taxon>
        <taxon>Eresoidea</taxon>
        <taxon>Eresidae</taxon>
        <taxon>Stegodyphus</taxon>
    </lineage>
</organism>
<keyword evidence="2" id="KW-1185">Reference proteome</keyword>
<name>A0A087TVZ8_STEMI</name>
<gene>
    <name evidence="1" type="ORF">X975_02108</name>
</gene>
<dbReference type="STRING" id="407821.A0A087TVZ8"/>
<accession>A0A087TVZ8</accession>
<dbReference type="EMBL" id="KK117008">
    <property type="protein sequence ID" value="KFM69287.1"/>
    <property type="molecule type" value="Genomic_DNA"/>
</dbReference>
<reference evidence="1 2" key="1">
    <citation type="submission" date="2013-11" db="EMBL/GenBank/DDBJ databases">
        <title>Genome sequencing of Stegodyphus mimosarum.</title>
        <authorList>
            <person name="Bechsgaard J."/>
        </authorList>
    </citation>
    <scope>NUCLEOTIDE SEQUENCE [LARGE SCALE GENOMIC DNA]</scope>
</reference>
<dbReference type="AlphaFoldDB" id="A0A087TVZ8"/>
<feature type="non-terminal residue" evidence="1">
    <location>
        <position position="67"/>
    </location>
</feature>
<proteinExistence type="predicted"/>
<evidence type="ECO:0000313" key="2">
    <source>
        <dbReference type="Proteomes" id="UP000054359"/>
    </source>
</evidence>
<sequence>MSKNGLKKMIMEFEETRDLGVLSGNGRKPVANETIEEIATAVVERASSSLYSSASARLVSRELVIPW</sequence>
<evidence type="ECO:0000313" key="1">
    <source>
        <dbReference type="EMBL" id="KFM69287.1"/>
    </source>
</evidence>
<protein>
    <submittedName>
        <fullName evidence="1">Uncharacterized protein</fullName>
    </submittedName>
</protein>